<dbReference type="SUPFAM" id="SSF53067">
    <property type="entry name" value="Actin-like ATPase domain"/>
    <property type="match status" value="2"/>
</dbReference>
<organism evidence="5 6">
    <name type="scientific">Ditylenchus dipsaci</name>
    <dbReference type="NCBI Taxonomy" id="166011"/>
    <lineage>
        <taxon>Eukaryota</taxon>
        <taxon>Metazoa</taxon>
        <taxon>Ecdysozoa</taxon>
        <taxon>Nematoda</taxon>
        <taxon>Chromadorea</taxon>
        <taxon>Rhabditida</taxon>
        <taxon>Tylenchina</taxon>
        <taxon>Tylenchomorpha</taxon>
        <taxon>Sphaerularioidea</taxon>
        <taxon>Anguinidae</taxon>
        <taxon>Anguininae</taxon>
        <taxon>Ditylenchus</taxon>
    </lineage>
</organism>
<keyword evidence="2" id="KW-0808">Transferase</keyword>
<sequence length="461" mass="50852">MSSTFLGIDIGTTTLKICLINEKKEIIKEADATPNATVKLDDPSVEKGHEQDPRKIVQSIFDQLQSFDLSKVNLIGISGQMHGVVLWNAESLFSADHTKISMETWECSNLITWMDHRCNKEFLSKLPKWPNETIATGFGSVTLAWLKQNNKLDSKWGSSGTIMDFIATLLTNNAGQACISTQNAHGWGYRCGQQWTIKDNSNFPCHLFPKIIPNGQIVGKTKNCEQFNLPENVGVLATMGDVQTSLMPILRENEAVIQLGTGSQIAFLVDDAKWKDELITSYPALTKVPYFNGKSVVVAVGMNAGNSLDVFVKQVAQWSHALFGIPMENMVLKPELLKNLFSESKTATKLEVRPVFYAERHSPGVYGTEVKNWTKETTAEDFLQAIARGIIGALAEMVPSTVISQCGLQDIRVVNRASQPIFEQAAKDYYPSMKIHRGTTSSASAAYGAALHALDVFTINK</sequence>
<dbReference type="CDD" id="cd07777">
    <property type="entry name" value="ASKHA_NBD_FGGY_SHK"/>
    <property type="match status" value="1"/>
</dbReference>
<evidence type="ECO:0000259" key="4">
    <source>
        <dbReference type="Pfam" id="PF00370"/>
    </source>
</evidence>
<dbReference type="GO" id="GO:0050277">
    <property type="term" value="F:sedoheptulokinase activity"/>
    <property type="evidence" value="ECO:0007669"/>
    <property type="project" value="TreeGrafter"/>
</dbReference>
<dbReference type="GO" id="GO:0005829">
    <property type="term" value="C:cytosol"/>
    <property type="evidence" value="ECO:0007669"/>
    <property type="project" value="TreeGrafter"/>
</dbReference>
<keyword evidence="5" id="KW-1185">Reference proteome</keyword>
<evidence type="ECO:0000313" key="6">
    <source>
        <dbReference type="WBParaSite" id="jg13814"/>
    </source>
</evidence>
<dbReference type="InterPro" id="IPR043129">
    <property type="entry name" value="ATPase_NBD"/>
</dbReference>
<accession>A0A915CXU1</accession>
<keyword evidence="3" id="KW-0418">Kinase</keyword>
<dbReference type="Proteomes" id="UP000887574">
    <property type="component" value="Unplaced"/>
</dbReference>
<evidence type="ECO:0000256" key="3">
    <source>
        <dbReference type="ARBA" id="ARBA00022777"/>
    </source>
</evidence>
<dbReference type="GO" id="GO:0006071">
    <property type="term" value="P:glycerol metabolic process"/>
    <property type="evidence" value="ECO:0007669"/>
    <property type="project" value="TreeGrafter"/>
</dbReference>
<comment type="similarity">
    <text evidence="1">Belongs to the FGGY kinase family.</text>
</comment>
<dbReference type="PANTHER" id="PTHR10196">
    <property type="entry name" value="SUGAR KINASE"/>
    <property type="match status" value="1"/>
</dbReference>
<feature type="domain" description="Carbohydrate kinase FGGY N-terminal" evidence="4">
    <location>
        <begin position="5"/>
        <end position="246"/>
    </location>
</feature>
<dbReference type="WBParaSite" id="jg13814">
    <property type="protein sequence ID" value="jg13814"/>
    <property type="gene ID" value="jg13814"/>
</dbReference>
<evidence type="ECO:0000313" key="5">
    <source>
        <dbReference type="Proteomes" id="UP000887574"/>
    </source>
</evidence>
<reference evidence="6" key="1">
    <citation type="submission" date="2022-11" db="UniProtKB">
        <authorList>
            <consortium name="WormBaseParasite"/>
        </authorList>
    </citation>
    <scope>IDENTIFICATION</scope>
</reference>
<proteinExistence type="inferred from homology"/>
<evidence type="ECO:0000256" key="2">
    <source>
        <dbReference type="ARBA" id="ARBA00022679"/>
    </source>
</evidence>
<protein>
    <submittedName>
        <fullName evidence="6">Carbohydrate kinase FGGY N-terminal domain-containing protein</fullName>
    </submittedName>
</protein>
<dbReference type="PANTHER" id="PTHR10196:SF67">
    <property type="entry name" value="SEDOHEPTULOKINASE"/>
    <property type="match status" value="1"/>
</dbReference>
<dbReference type="Gene3D" id="3.30.420.40">
    <property type="match status" value="2"/>
</dbReference>
<dbReference type="Pfam" id="PF00370">
    <property type="entry name" value="FGGY_N"/>
    <property type="match status" value="1"/>
</dbReference>
<name>A0A915CXU1_9BILA</name>
<dbReference type="InterPro" id="IPR018484">
    <property type="entry name" value="FGGY_N"/>
</dbReference>
<dbReference type="AlphaFoldDB" id="A0A915CXU1"/>
<evidence type="ECO:0000256" key="1">
    <source>
        <dbReference type="ARBA" id="ARBA00009156"/>
    </source>
</evidence>